<keyword evidence="2" id="KW-1185">Reference proteome</keyword>
<gene>
    <name evidence="1" type="ORF">N783_01420</name>
</gene>
<comment type="caution">
    <text evidence="1">The sequence shown here is derived from an EMBL/GenBank/DDBJ whole genome shotgun (WGS) entry which is preliminary data.</text>
</comment>
<sequence>MPCTNTVTLNGYTFTFVSRNYNGSNTTFCYDVKGLGTSENELSNWVLEVDCPADEFSIVESTKQVLPNGNVESADYEKVSAPQSGQVNLVGVKFNESVGNNANDPAIRFCVTFAGELFEGCVNVGFKAGTPTFQTSTRPLIGPTCDPNPDFCCTISLPSYLSLASSTPKISFNPECLDCDNNGNSILIKGCIPIQVAIQVKNDCGRTSWLCCSDVVCGIDLECRTRNNCDNIDFCNVIGILDPSANQVESLECPERNFVKITATVTTTCPT</sequence>
<dbReference type="STRING" id="1385511.GCA_000425225_02562"/>
<organism evidence="1 2">
    <name type="scientific">Pontibacillus marinus BH030004 = DSM 16465</name>
    <dbReference type="NCBI Taxonomy" id="1385511"/>
    <lineage>
        <taxon>Bacteria</taxon>
        <taxon>Bacillati</taxon>
        <taxon>Bacillota</taxon>
        <taxon>Bacilli</taxon>
        <taxon>Bacillales</taxon>
        <taxon>Bacillaceae</taxon>
        <taxon>Pontibacillus</taxon>
    </lineage>
</organism>
<proteinExistence type="predicted"/>
<evidence type="ECO:0000313" key="2">
    <source>
        <dbReference type="Proteomes" id="UP000030403"/>
    </source>
</evidence>
<accession>A0A0A5GDW3</accession>
<dbReference type="Proteomes" id="UP000030403">
    <property type="component" value="Unassembled WGS sequence"/>
</dbReference>
<dbReference type="EMBL" id="AVPF01000009">
    <property type="protein sequence ID" value="KGX90179.1"/>
    <property type="molecule type" value="Genomic_DNA"/>
</dbReference>
<reference evidence="1 2" key="1">
    <citation type="submission" date="2013-08" db="EMBL/GenBank/DDBJ databases">
        <authorList>
            <person name="Huang J."/>
            <person name="Wang G."/>
        </authorList>
    </citation>
    <scope>NUCLEOTIDE SEQUENCE [LARGE SCALE GENOMIC DNA]</scope>
    <source>
        <strain evidence="1 2">BH030004</strain>
    </source>
</reference>
<dbReference type="RefSeq" id="WP_027446251.1">
    <property type="nucleotide sequence ID" value="NZ_AULJ01000032.1"/>
</dbReference>
<name>A0A0A5GDW3_9BACI</name>
<dbReference type="AlphaFoldDB" id="A0A0A5GDW3"/>
<protein>
    <submittedName>
        <fullName evidence="1">Uncharacterized protein</fullName>
    </submittedName>
</protein>
<evidence type="ECO:0000313" key="1">
    <source>
        <dbReference type="EMBL" id="KGX90179.1"/>
    </source>
</evidence>